<evidence type="ECO:0000313" key="2">
    <source>
        <dbReference type="Proteomes" id="UP000192656"/>
    </source>
</evidence>
<accession>A0A1W1YY60</accession>
<protein>
    <submittedName>
        <fullName evidence="1">Uncharacterized protein</fullName>
    </submittedName>
</protein>
<dbReference type="Proteomes" id="UP000192656">
    <property type="component" value="Unassembled WGS sequence"/>
</dbReference>
<proteinExistence type="predicted"/>
<evidence type="ECO:0000313" key="1">
    <source>
        <dbReference type="EMBL" id="SMC41167.1"/>
    </source>
</evidence>
<dbReference type="STRING" id="937218.SAMN06297251_10288"/>
<dbReference type="EMBL" id="FWXR01000002">
    <property type="protein sequence ID" value="SMC41167.1"/>
    <property type="molecule type" value="Genomic_DNA"/>
</dbReference>
<gene>
    <name evidence="1" type="ORF">SAMN06297251_10288</name>
</gene>
<keyword evidence="2" id="KW-1185">Reference proteome</keyword>
<dbReference type="OrthoDB" id="8450970at2"/>
<organism evidence="1 2">
    <name type="scientific">Fulvimarina manganoxydans</name>
    <dbReference type="NCBI Taxonomy" id="937218"/>
    <lineage>
        <taxon>Bacteria</taxon>
        <taxon>Pseudomonadati</taxon>
        <taxon>Pseudomonadota</taxon>
        <taxon>Alphaproteobacteria</taxon>
        <taxon>Hyphomicrobiales</taxon>
        <taxon>Aurantimonadaceae</taxon>
        <taxon>Fulvimarina</taxon>
    </lineage>
</organism>
<dbReference type="AlphaFoldDB" id="A0A1W1YY60"/>
<sequence>MRSNHPEFPGLYRAYLLIALDNGGINRCRSVEDQRRDFDRWADKQPLQTLSSSDAWLSSLSQERLELVASGGQDEPDTIAAKEGAPDDLDDLLNSYFDEVC</sequence>
<reference evidence="1 2" key="1">
    <citation type="submission" date="2017-04" db="EMBL/GenBank/DDBJ databases">
        <authorList>
            <person name="Afonso C.L."/>
            <person name="Miller P.J."/>
            <person name="Scott M.A."/>
            <person name="Spackman E."/>
            <person name="Goraichik I."/>
            <person name="Dimitrov K.M."/>
            <person name="Suarez D.L."/>
            <person name="Swayne D.E."/>
        </authorList>
    </citation>
    <scope>NUCLEOTIDE SEQUENCE [LARGE SCALE GENOMIC DNA]</scope>
    <source>
        <strain evidence="1 2">CGMCC 1.10972</strain>
    </source>
</reference>
<name>A0A1W1YY60_9HYPH</name>